<keyword evidence="3" id="KW-0677">Repeat</keyword>
<dbReference type="Gene3D" id="2.60.40.150">
    <property type="entry name" value="C2 domain"/>
    <property type="match status" value="2"/>
</dbReference>
<organism evidence="8 9">
    <name type="scientific">Cymbomonas tetramitiformis</name>
    <dbReference type="NCBI Taxonomy" id="36881"/>
    <lineage>
        <taxon>Eukaryota</taxon>
        <taxon>Viridiplantae</taxon>
        <taxon>Chlorophyta</taxon>
        <taxon>Pyramimonadophyceae</taxon>
        <taxon>Pyramimonadales</taxon>
        <taxon>Pyramimonadaceae</taxon>
        <taxon>Cymbomonas</taxon>
    </lineage>
</organism>
<dbReference type="InterPro" id="IPR035892">
    <property type="entry name" value="C2_domain_sf"/>
</dbReference>
<proteinExistence type="predicted"/>
<dbReference type="SMART" id="SM01202">
    <property type="entry name" value="FerI"/>
    <property type="match status" value="1"/>
</dbReference>
<evidence type="ECO:0000256" key="3">
    <source>
        <dbReference type="ARBA" id="ARBA00022737"/>
    </source>
</evidence>
<gene>
    <name evidence="8" type="ORF">CYMTET_47189</name>
</gene>
<evidence type="ECO:0000256" key="4">
    <source>
        <dbReference type="ARBA" id="ARBA00022989"/>
    </source>
</evidence>
<dbReference type="EMBL" id="LGRX02033082">
    <property type="protein sequence ID" value="KAK3243143.1"/>
    <property type="molecule type" value="Genomic_DNA"/>
</dbReference>
<evidence type="ECO:0000256" key="2">
    <source>
        <dbReference type="ARBA" id="ARBA00022692"/>
    </source>
</evidence>
<dbReference type="SUPFAM" id="SSF49562">
    <property type="entry name" value="C2 domain (Calcium/lipid-binding domain, CaLB)"/>
    <property type="match status" value="2"/>
</dbReference>
<keyword evidence="9" id="KW-1185">Reference proteome</keyword>
<comment type="caution">
    <text evidence="8">The sequence shown here is derived from an EMBL/GenBank/DDBJ whole genome shotgun (WGS) entry which is preliminary data.</text>
</comment>
<evidence type="ECO:0000256" key="1">
    <source>
        <dbReference type="ARBA" id="ARBA00004167"/>
    </source>
</evidence>
<dbReference type="InterPro" id="IPR037721">
    <property type="entry name" value="Ferlin"/>
</dbReference>
<dbReference type="GO" id="GO:0007009">
    <property type="term" value="P:plasma membrane organization"/>
    <property type="evidence" value="ECO:0007669"/>
    <property type="project" value="TreeGrafter"/>
</dbReference>
<dbReference type="InterPro" id="IPR012968">
    <property type="entry name" value="FerIin_dom"/>
</dbReference>
<sequence length="427" mass="47823">MEFIGDLTNQVTSAFTSTKLEPEAFKVGDEALRQAAAGEYQVQVQIVEGRGFAGVLFFSVMKFKRGAVSDDRLPDPIVKCRLKRADGKKIVKKTEVRKQSSSPQFASHLFFEGLQIGENELAATSLTFQVFDYKRFTRDLIIGSVDVDLESVYNLPNHEMWRTWLTLLDPTSRRKGPQGNLLVSVTVLGPGDRPVGHKEEEEEEKEENAEKQQTAINSAAELDISTLQPESVKLELYQFKLKLFNARHLPRMDRFGKGINARVKLECGSAKTVVSRTKNDFDPKFNQELLLNIRVPVQKGVNPFIRVIVMDVDTTGDNDEVASFRISLRDCVLHPEKYSEPRWMPLYGAPRELETNLMPHQSKLHIKMNAGLVPGSAYRGSVLFSCNANIALKVRIAYNPHSRGAGLLIGARGYTSRTWAHAGARGC</sequence>
<accession>A0AAE0EW82</accession>
<dbReference type="SMART" id="SM00239">
    <property type="entry name" value="C2"/>
    <property type="match status" value="2"/>
</dbReference>
<evidence type="ECO:0000259" key="7">
    <source>
        <dbReference type="PROSITE" id="PS50004"/>
    </source>
</evidence>
<dbReference type="PROSITE" id="PS50004">
    <property type="entry name" value="C2"/>
    <property type="match status" value="2"/>
</dbReference>
<feature type="region of interest" description="Disordered" evidence="6">
    <location>
        <begin position="189"/>
        <end position="209"/>
    </location>
</feature>
<evidence type="ECO:0000256" key="5">
    <source>
        <dbReference type="ARBA" id="ARBA00023136"/>
    </source>
</evidence>
<dbReference type="Pfam" id="PF00168">
    <property type="entry name" value="C2"/>
    <property type="match status" value="2"/>
</dbReference>
<dbReference type="AlphaFoldDB" id="A0AAE0EW82"/>
<keyword evidence="2" id="KW-0812">Transmembrane</keyword>
<keyword evidence="5" id="KW-0472">Membrane</keyword>
<reference evidence="8 9" key="1">
    <citation type="journal article" date="2015" name="Genome Biol. Evol.">
        <title>Comparative Genomics of a Bacterivorous Green Alga Reveals Evolutionary Causalities and Consequences of Phago-Mixotrophic Mode of Nutrition.</title>
        <authorList>
            <person name="Burns J.A."/>
            <person name="Paasch A."/>
            <person name="Narechania A."/>
            <person name="Kim E."/>
        </authorList>
    </citation>
    <scope>NUCLEOTIDE SEQUENCE [LARGE SCALE GENOMIC DNA]</scope>
    <source>
        <strain evidence="8 9">PLY_AMNH</strain>
    </source>
</reference>
<name>A0AAE0EW82_9CHLO</name>
<dbReference type="Proteomes" id="UP001190700">
    <property type="component" value="Unassembled WGS sequence"/>
</dbReference>
<evidence type="ECO:0000313" key="8">
    <source>
        <dbReference type="EMBL" id="KAK3243143.1"/>
    </source>
</evidence>
<feature type="domain" description="C2" evidence="7">
    <location>
        <begin position="218"/>
        <end position="342"/>
    </location>
</feature>
<evidence type="ECO:0000313" key="9">
    <source>
        <dbReference type="Proteomes" id="UP001190700"/>
    </source>
</evidence>
<keyword evidence="4" id="KW-1133">Transmembrane helix</keyword>
<dbReference type="PANTHER" id="PTHR12546:SF33">
    <property type="entry name" value="SPERM VESICLE FUSION PROTEIN FER-1"/>
    <property type="match status" value="1"/>
</dbReference>
<dbReference type="GO" id="GO:0016020">
    <property type="term" value="C:membrane"/>
    <property type="evidence" value="ECO:0007669"/>
    <property type="project" value="UniProtKB-SubCell"/>
</dbReference>
<feature type="domain" description="C2" evidence="7">
    <location>
        <begin position="21"/>
        <end position="162"/>
    </location>
</feature>
<comment type="subcellular location">
    <subcellularLocation>
        <location evidence="1">Membrane</location>
        <topology evidence="1">Single-pass membrane protein</topology>
    </subcellularLocation>
</comment>
<dbReference type="PANTHER" id="PTHR12546">
    <property type="entry name" value="FER-1-LIKE"/>
    <property type="match status" value="1"/>
</dbReference>
<dbReference type="InterPro" id="IPR000008">
    <property type="entry name" value="C2_dom"/>
</dbReference>
<evidence type="ECO:0000256" key="6">
    <source>
        <dbReference type="SAM" id="MobiDB-lite"/>
    </source>
</evidence>
<protein>
    <recommendedName>
        <fullName evidence="7">C2 domain-containing protein</fullName>
    </recommendedName>
</protein>